<accession>A0ABS2DHV9</accession>
<reference evidence="1 2" key="1">
    <citation type="submission" date="2021-02" db="EMBL/GenBank/DDBJ databases">
        <title>Bacillus sp. RD4P76, an endophyte from a halophyte.</title>
        <authorList>
            <person name="Sun J.-Q."/>
        </authorList>
    </citation>
    <scope>NUCLEOTIDE SEQUENCE [LARGE SCALE GENOMIC DNA]</scope>
    <source>
        <strain evidence="1 2">RD4P76</strain>
    </source>
</reference>
<comment type="caution">
    <text evidence="1">The sequence shown here is derived from an EMBL/GenBank/DDBJ whole genome shotgun (WGS) entry which is preliminary data.</text>
</comment>
<dbReference type="EMBL" id="JAFELM010000028">
    <property type="protein sequence ID" value="MBM6617997.1"/>
    <property type="molecule type" value="Genomic_DNA"/>
</dbReference>
<evidence type="ECO:0000313" key="1">
    <source>
        <dbReference type="EMBL" id="MBM6617997.1"/>
    </source>
</evidence>
<sequence>MAKLTIKRDSQFANKMRSYTVFLNGEEIGKIKNGETFNYILEPGENTLYLQIDWCKSKEHSFQVTSVEEEHVFQCGSRLKGWKVFLASTSLEQEDVFVYLEKNK</sequence>
<gene>
    <name evidence="1" type="ORF">JR050_09985</name>
</gene>
<dbReference type="RefSeq" id="WP_204203344.1">
    <property type="nucleotide sequence ID" value="NZ_JAFELM010000028.1"/>
</dbReference>
<keyword evidence="2" id="KW-1185">Reference proteome</keyword>
<dbReference type="Proteomes" id="UP001518925">
    <property type="component" value="Unassembled WGS sequence"/>
</dbReference>
<name>A0ABS2DHV9_9BACI</name>
<protein>
    <submittedName>
        <fullName evidence="1">Uncharacterized protein</fullName>
    </submittedName>
</protein>
<proteinExistence type="predicted"/>
<evidence type="ECO:0000313" key="2">
    <source>
        <dbReference type="Proteomes" id="UP001518925"/>
    </source>
</evidence>
<organism evidence="1 2">
    <name type="scientific">Bacillus suaedaesalsae</name>
    <dbReference type="NCBI Taxonomy" id="2810349"/>
    <lineage>
        <taxon>Bacteria</taxon>
        <taxon>Bacillati</taxon>
        <taxon>Bacillota</taxon>
        <taxon>Bacilli</taxon>
        <taxon>Bacillales</taxon>
        <taxon>Bacillaceae</taxon>
        <taxon>Bacillus</taxon>
    </lineage>
</organism>